<dbReference type="HOGENOM" id="CLU_009583_27_5_10"/>
<dbReference type="STRING" id="1433126.BN938_2262"/>
<reference evidence="4 5" key="1">
    <citation type="journal article" date="2015" name="Genome Announc.">
        <title>Complete Genome Sequence of the Novel Leech Symbiont Mucinivorans hirudinis M3T.</title>
        <authorList>
            <person name="Nelson M.C."/>
            <person name="Bomar L."/>
            <person name="Graf J."/>
        </authorList>
    </citation>
    <scope>NUCLEOTIDE SEQUENCE [LARGE SCALE GENOMIC DNA]</scope>
    <source>
        <strain evidence="5">M3</strain>
    </source>
</reference>
<protein>
    <submittedName>
        <fullName evidence="4">Mannosyltransferase</fullName>
        <ecNumber evidence="4">2.4.1.-</ecNumber>
    </submittedName>
</protein>
<dbReference type="EC" id="2.4.1.-" evidence="4"/>
<dbReference type="CDD" id="cd03809">
    <property type="entry name" value="GT4_MtfB-like"/>
    <property type="match status" value="1"/>
</dbReference>
<dbReference type="eggNOG" id="COG0438">
    <property type="taxonomic scope" value="Bacteria"/>
</dbReference>
<gene>
    <name evidence="4" type="ORF">BN938_2262</name>
</gene>
<dbReference type="OrthoDB" id="9801609at2"/>
<name>A0A060RE41_9BACT</name>
<keyword evidence="4" id="KW-0328">Glycosyltransferase</keyword>
<proteinExistence type="predicted"/>
<evidence type="ECO:0000313" key="5">
    <source>
        <dbReference type="Proteomes" id="UP000027616"/>
    </source>
</evidence>
<dbReference type="GO" id="GO:0009103">
    <property type="term" value="P:lipopolysaccharide biosynthetic process"/>
    <property type="evidence" value="ECO:0007669"/>
    <property type="project" value="TreeGrafter"/>
</dbReference>
<evidence type="ECO:0000313" key="4">
    <source>
        <dbReference type="EMBL" id="CDN32334.1"/>
    </source>
</evidence>
<dbReference type="Gene3D" id="3.40.50.2000">
    <property type="entry name" value="Glycogen Phosphorylase B"/>
    <property type="match status" value="2"/>
</dbReference>
<dbReference type="InterPro" id="IPR001296">
    <property type="entry name" value="Glyco_trans_1"/>
</dbReference>
<dbReference type="Pfam" id="PF00534">
    <property type="entry name" value="Glycos_transf_1"/>
    <property type="match status" value="1"/>
</dbReference>
<dbReference type="PANTHER" id="PTHR46401:SF2">
    <property type="entry name" value="GLYCOSYLTRANSFERASE WBBK-RELATED"/>
    <property type="match status" value="1"/>
</dbReference>
<evidence type="ECO:0000259" key="2">
    <source>
        <dbReference type="Pfam" id="PF00534"/>
    </source>
</evidence>
<evidence type="ECO:0000256" key="1">
    <source>
        <dbReference type="ARBA" id="ARBA00022679"/>
    </source>
</evidence>
<dbReference type="EMBL" id="HG934468">
    <property type="protein sequence ID" value="CDN32334.1"/>
    <property type="molecule type" value="Genomic_DNA"/>
</dbReference>
<evidence type="ECO:0000259" key="3">
    <source>
        <dbReference type="Pfam" id="PF13439"/>
    </source>
</evidence>
<dbReference type="PATRIC" id="fig|1433126.3.peg.2235"/>
<dbReference type="InterPro" id="IPR028098">
    <property type="entry name" value="Glyco_trans_4-like_N"/>
</dbReference>
<dbReference type="AlphaFoldDB" id="A0A060RE41"/>
<dbReference type="GO" id="GO:0016757">
    <property type="term" value="F:glycosyltransferase activity"/>
    <property type="evidence" value="ECO:0007669"/>
    <property type="project" value="UniProtKB-KW"/>
</dbReference>
<dbReference type="SUPFAM" id="SSF53756">
    <property type="entry name" value="UDP-Glycosyltransferase/glycogen phosphorylase"/>
    <property type="match status" value="1"/>
</dbReference>
<accession>A0A060RE41</accession>
<keyword evidence="1 4" id="KW-0808">Transferase</keyword>
<dbReference type="KEGG" id="rbc:BN938_2262"/>
<dbReference type="Pfam" id="PF13439">
    <property type="entry name" value="Glyco_transf_4"/>
    <property type="match status" value="1"/>
</dbReference>
<keyword evidence="5" id="KW-1185">Reference proteome</keyword>
<feature type="domain" description="Glycosyltransferase subfamily 4-like N-terminal" evidence="3">
    <location>
        <begin position="55"/>
        <end position="167"/>
    </location>
</feature>
<dbReference type="Proteomes" id="UP000027616">
    <property type="component" value="Chromosome I"/>
</dbReference>
<feature type="domain" description="Glycosyl transferase family 1" evidence="2">
    <location>
        <begin position="185"/>
        <end position="340"/>
    </location>
</feature>
<dbReference type="PANTHER" id="PTHR46401">
    <property type="entry name" value="GLYCOSYLTRANSFERASE WBBK-RELATED"/>
    <property type="match status" value="1"/>
</dbReference>
<organism evidence="4 5">
    <name type="scientific">Mucinivorans hirudinis</name>
    <dbReference type="NCBI Taxonomy" id="1433126"/>
    <lineage>
        <taxon>Bacteria</taxon>
        <taxon>Pseudomonadati</taxon>
        <taxon>Bacteroidota</taxon>
        <taxon>Bacteroidia</taxon>
        <taxon>Bacteroidales</taxon>
        <taxon>Rikenellaceae</taxon>
        <taxon>Mucinivorans</taxon>
    </lineage>
</organism>
<sequence length="367" mass="41966">MKIGYDAKRLYCNFTGLGNYSRTLVGNIIKLFPQDELYLYTPKRKIPDIKGAITRMPHSKHPFWRSLGVIKDLKRDGVEIFHGLSHDLPFGIHRSGIKSVVTIHDVCYRTFPEMFPLVERIIYGIKYRHSCRRADKIIAISESTKRDIIRYFGTSADRIEVVYQSINPIYYEQQENPREKLKNYNLPEKYILYVGSLNSRKNLLGLLEAYVMLPKEHRLPMVVVGNGSSYKDKVLKFIDDNLISDQIIMLDSVRDTQTLQAFYQCAELFVYPSFYEGFGLPVTEALLSGTPVITSNVSSLPEAGGDGALYIDPAEPREISAAISRVLSDDELRKSMVARGLEYARATFSPDKLTREVRIIYEKLGKQ</sequence>